<name>A0A0G9MYN9_9SPHN</name>
<dbReference type="OrthoDB" id="8777999at2"/>
<evidence type="ECO:0000256" key="1">
    <source>
        <dbReference type="SAM" id="Phobius"/>
    </source>
</evidence>
<dbReference type="PATRIC" id="fig|1581420.6.peg.1104"/>
<proteinExistence type="predicted"/>
<protein>
    <submittedName>
        <fullName evidence="2">Uncharacterized protein</fullName>
    </submittedName>
</protein>
<gene>
    <name evidence="2" type="ORF">AAW00_05480</name>
</gene>
<sequence length="194" mass="21430">MTPEEFARDSWHRDGAATAALPPIEELRARADKFRHTIANRNLREYIAGGFVIVAFAVMAVLAPFVAMKIGAAMVALGAAYVMWQLRRRGTPLDPAREGGALSLLEFQRRELVRQRDALNSVFSWYLLPLVPGMLVLMASPMLATPVEQWALPSPGMAIRLAAPFAVFFGVWLLNKWAAGQLQKQVDEIDALTA</sequence>
<comment type="caution">
    <text evidence="2">The sequence shown here is derived from an EMBL/GenBank/DDBJ whole genome shotgun (WGS) entry which is preliminary data.</text>
</comment>
<dbReference type="STRING" id="1581420.AAW00_05480"/>
<evidence type="ECO:0000313" key="2">
    <source>
        <dbReference type="EMBL" id="KLE35820.1"/>
    </source>
</evidence>
<dbReference type="EMBL" id="LBHB01000001">
    <property type="protein sequence ID" value="KLE35820.1"/>
    <property type="molecule type" value="Genomic_DNA"/>
</dbReference>
<keyword evidence="1" id="KW-0472">Membrane</keyword>
<feature type="transmembrane region" description="Helical" evidence="1">
    <location>
        <begin position="157"/>
        <end position="174"/>
    </location>
</feature>
<keyword evidence="1" id="KW-0812">Transmembrane</keyword>
<reference evidence="2 3" key="1">
    <citation type="submission" date="2015-04" db="EMBL/GenBank/DDBJ databases">
        <title>The draft genome sequence of Erythrobacter luteus KA37.</title>
        <authorList>
            <person name="Zhuang L."/>
            <person name="Liu Y."/>
            <person name="Shao Z."/>
        </authorList>
    </citation>
    <scope>NUCLEOTIDE SEQUENCE [LARGE SCALE GENOMIC DNA]</scope>
    <source>
        <strain evidence="2 3">KA37</strain>
    </source>
</reference>
<evidence type="ECO:0000313" key="3">
    <source>
        <dbReference type="Proteomes" id="UP000053464"/>
    </source>
</evidence>
<dbReference type="Proteomes" id="UP000053464">
    <property type="component" value="Unassembled WGS sequence"/>
</dbReference>
<feature type="transmembrane region" description="Helical" evidence="1">
    <location>
        <begin position="118"/>
        <end position="137"/>
    </location>
</feature>
<keyword evidence="3" id="KW-1185">Reference proteome</keyword>
<dbReference type="RefSeq" id="WP_047003225.1">
    <property type="nucleotide sequence ID" value="NZ_LBHB01000001.1"/>
</dbReference>
<dbReference type="AlphaFoldDB" id="A0A0G9MYN9"/>
<keyword evidence="1" id="KW-1133">Transmembrane helix</keyword>
<organism evidence="2 3">
    <name type="scientific">Aurantiacibacter luteus</name>
    <dbReference type="NCBI Taxonomy" id="1581420"/>
    <lineage>
        <taxon>Bacteria</taxon>
        <taxon>Pseudomonadati</taxon>
        <taxon>Pseudomonadota</taxon>
        <taxon>Alphaproteobacteria</taxon>
        <taxon>Sphingomonadales</taxon>
        <taxon>Erythrobacteraceae</taxon>
        <taxon>Aurantiacibacter</taxon>
    </lineage>
</organism>
<feature type="transmembrane region" description="Helical" evidence="1">
    <location>
        <begin position="43"/>
        <end position="60"/>
    </location>
</feature>
<accession>A0A0G9MYN9</accession>